<dbReference type="Proteomes" id="UP000087171">
    <property type="component" value="Chromosome Ca7"/>
</dbReference>
<dbReference type="PANTHER" id="PTHR32295">
    <property type="entry name" value="IQ-DOMAIN 5-RELATED"/>
    <property type="match status" value="1"/>
</dbReference>
<dbReference type="SUPFAM" id="SSF52540">
    <property type="entry name" value="P-loop containing nucleoside triphosphate hydrolases"/>
    <property type="match status" value="1"/>
</dbReference>
<accession>A0A1S2YSY1</accession>
<reference evidence="5" key="2">
    <citation type="submission" date="2025-08" db="UniProtKB">
        <authorList>
            <consortium name="RefSeq"/>
        </authorList>
    </citation>
    <scope>IDENTIFICATION</scope>
    <source>
        <tissue evidence="5">Etiolated seedlings</tissue>
    </source>
</reference>
<keyword evidence="1" id="KW-0112">Calmodulin-binding</keyword>
<evidence type="ECO:0000313" key="4">
    <source>
        <dbReference type="Proteomes" id="UP000087171"/>
    </source>
</evidence>
<protein>
    <submittedName>
        <fullName evidence="5">Protein IQ-DOMAIN 31</fullName>
    </submittedName>
</protein>
<dbReference type="CDD" id="cd23767">
    <property type="entry name" value="IQCD"/>
    <property type="match status" value="1"/>
</dbReference>
<dbReference type="Gene3D" id="1.20.5.190">
    <property type="match status" value="1"/>
</dbReference>
<dbReference type="PANTHER" id="PTHR32295:SF108">
    <property type="entry name" value="PROTEIN IQ-DOMAIN 20"/>
    <property type="match status" value="1"/>
</dbReference>
<evidence type="ECO:0000256" key="3">
    <source>
        <dbReference type="ARBA" id="ARBA00045534"/>
    </source>
</evidence>
<gene>
    <name evidence="5" type="primary">LOC101507643</name>
</gene>
<evidence type="ECO:0000256" key="1">
    <source>
        <dbReference type="ARBA" id="ARBA00022860"/>
    </source>
</evidence>
<dbReference type="GO" id="GO:0005516">
    <property type="term" value="F:calmodulin binding"/>
    <property type="evidence" value="ECO:0007669"/>
    <property type="project" value="UniProtKB-KW"/>
</dbReference>
<comment type="similarity">
    <text evidence="2">Belongs to the IQD family.</text>
</comment>
<name>A0A1S2YSY1_CICAR</name>
<dbReference type="OrthoDB" id="694295at2759"/>
<proteinExistence type="inferred from homology"/>
<sequence length="158" mass="18231">MALYKTKVNKMGVSKKWLRIVRKKFLRYSSNKDIITLPPRTSVCTNQSEQAILENQVTTVSEDLRISLPLQAINYSSNIFTKEHFAAIKIQAYFRAHLARRAHRALKSLVKLQALVRGVCVRRQSRIAMQCMNALVRLQVRVRARQLLGTTSFDHSYN</sequence>
<dbReference type="AlphaFoldDB" id="A0A1S2YSY1"/>
<dbReference type="RefSeq" id="XP_004509408.2">
    <property type="nucleotide sequence ID" value="XM_004509351.3"/>
</dbReference>
<dbReference type="PaxDb" id="3827-XP_004509408.1"/>
<dbReference type="STRING" id="3827.A0A1S2YSY1"/>
<evidence type="ECO:0000313" key="5">
    <source>
        <dbReference type="RefSeq" id="XP_004509408.2"/>
    </source>
</evidence>
<dbReference type="GeneID" id="101507643"/>
<comment type="function">
    <text evidence="3">May be involved in cooperative interactions with calmodulins or calmodulin-like proteins. Recruits calmodulin proteins to microtubules, thus being a potential scaffold in cellular signaling and trafficking. May associate with nucleic acids and regulate gene expression at the transcriptional or post-transcriptional level.</text>
</comment>
<dbReference type="eggNOG" id="ENOG502S4SI">
    <property type="taxonomic scope" value="Eukaryota"/>
</dbReference>
<dbReference type="Pfam" id="PF00612">
    <property type="entry name" value="IQ"/>
    <property type="match status" value="1"/>
</dbReference>
<keyword evidence="4" id="KW-1185">Reference proteome</keyword>
<evidence type="ECO:0000256" key="2">
    <source>
        <dbReference type="ARBA" id="ARBA00024341"/>
    </source>
</evidence>
<organism evidence="4 5">
    <name type="scientific">Cicer arietinum</name>
    <name type="common">Chickpea</name>
    <name type="synonym">Garbanzo</name>
    <dbReference type="NCBI Taxonomy" id="3827"/>
    <lineage>
        <taxon>Eukaryota</taxon>
        <taxon>Viridiplantae</taxon>
        <taxon>Streptophyta</taxon>
        <taxon>Embryophyta</taxon>
        <taxon>Tracheophyta</taxon>
        <taxon>Spermatophyta</taxon>
        <taxon>Magnoliopsida</taxon>
        <taxon>eudicotyledons</taxon>
        <taxon>Gunneridae</taxon>
        <taxon>Pentapetalae</taxon>
        <taxon>rosids</taxon>
        <taxon>fabids</taxon>
        <taxon>Fabales</taxon>
        <taxon>Fabaceae</taxon>
        <taxon>Papilionoideae</taxon>
        <taxon>50 kb inversion clade</taxon>
        <taxon>NPAAA clade</taxon>
        <taxon>Hologalegina</taxon>
        <taxon>IRL clade</taxon>
        <taxon>Cicereae</taxon>
        <taxon>Cicer</taxon>
    </lineage>
</organism>
<reference evidence="4" key="1">
    <citation type="journal article" date="2013" name="Nat. Biotechnol.">
        <title>Draft genome sequence of chickpea (Cicer arietinum) provides a resource for trait improvement.</title>
        <authorList>
            <person name="Varshney R.K."/>
            <person name="Song C."/>
            <person name="Saxena R.K."/>
            <person name="Azam S."/>
            <person name="Yu S."/>
            <person name="Sharpe A.G."/>
            <person name="Cannon S."/>
            <person name="Baek J."/>
            <person name="Rosen B.D."/>
            <person name="Tar'an B."/>
            <person name="Millan T."/>
            <person name="Zhang X."/>
            <person name="Ramsay L.D."/>
            <person name="Iwata A."/>
            <person name="Wang Y."/>
            <person name="Nelson W."/>
            <person name="Farmer A.D."/>
            <person name="Gaur P.M."/>
            <person name="Soderlund C."/>
            <person name="Penmetsa R.V."/>
            <person name="Xu C."/>
            <person name="Bharti A.K."/>
            <person name="He W."/>
            <person name="Winter P."/>
            <person name="Zhao S."/>
            <person name="Hane J.K."/>
            <person name="Carrasquilla-Garcia N."/>
            <person name="Condie J.A."/>
            <person name="Upadhyaya H.D."/>
            <person name="Luo M.C."/>
            <person name="Thudi M."/>
            <person name="Gowda C.L."/>
            <person name="Singh N.P."/>
            <person name="Lichtenzveig J."/>
            <person name="Gali K.K."/>
            <person name="Rubio J."/>
            <person name="Nadarajan N."/>
            <person name="Dolezel J."/>
            <person name="Bansal K.C."/>
            <person name="Xu X."/>
            <person name="Edwards D."/>
            <person name="Zhang G."/>
            <person name="Kahl G."/>
            <person name="Gil J."/>
            <person name="Singh K.B."/>
            <person name="Datta S.K."/>
            <person name="Jackson S.A."/>
            <person name="Wang J."/>
            <person name="Cook D.R."/>
        </authorList>
    </citation>
    <scope>NUCLEOTIDE SEQUENCE [LARGE SCALE GENOMIC DNA]</scope>
    <source>
        <strain evidence="4">cv. CDC Frontier</strain>
    </source>
</reference>
<dbReference type="KEGG" id="cam:101507643"/>
<dbReference type="InterPro" id="IPR000048">
    <property type="entry name" value="IQ_motif_EF-hand-BS"/>
</dbReference>
<dbReference type="InterPro" id="IPR027417">
    <property type="entry name" value="P-loop_NTPase"/>
</dbReference>
<dbReference type="SMART" id="SM00015">
    <property type="entry name" value="IQ"/>
    <property type="match status" value="2"/>
</dbReference>
<dbReference type="PROSITE" id="PS50096">
    <property type="entry name" value="IQ"/>
    <property type="match status" value="2"/>
</dbReference>